<comment type="caution">
    <text evidence="1">The sequence shown here is derived from an EMBL/GenBank/DDBJ whole genome shotgun (WGS) entry which is preliminary data.</text>
</comment>
<protein>
    <recommendedName>
        <fullName evidence="2">Transposase zinc-ribbon domain-containing protein</fullName>
    </recommendedName>
</protein>
<name>A0A0F9FQ91_9ZZZZ</name>
<accession>A0A0F9FQ91</accession>
<reference evidence="1" key="1">
    <citation type="journal article" date="2015" name="Nature">
        <title>Complex archaea that bridge the gap between prokaryotes and eukaryotes.</title>
        <authorList>
            <person name="Spang A."/>
            <person name="Saw J.H."/>
            <person name="Jorgensen S.L."/>
            <person name="Zaremba-Niedzwiedzka K."/>
            <person name="Martijn J."/>
            <person name="Lind A.E."/>
            <person name="van Eijk R."/>
            <person name="Schleper C."/>
            <person name="Guy L."/>
            <person name="Ettema T.J."/>
        </authorList>
    </citation>
    <scope>NUCLEOTIDE SEQUENCE</scope>
</reference>
<dbReference type="InterPro" id="IPR024064">
    <property type="entry name" value="FdhE-like_sf"/>
</dbReference>
<organism evidence="1">
    <name type="scientific">marine sediment metagenome</name>
    <dbReference type="NCBI Taxonomy" id="412755"/>
    <lineage>
        <taxon>unclassified sequences</taxon>
        <taxon>metagenomes</taxon>
        <taxon>ecological metagenomes</taxon>
    </lineage>
</organism>
<dbReference type="SUPFAM" id="SSF144020">
    <property type="entry name" value="FdhE-like"/>
    <property type="match status" value="1"/>
</dbReference>
<sequence>NKRDVGLLEKVYLALRPWVVNHPNVALYSGEKRPACTNCGSLRVLKRGYYYAKSRRYRRFSCKDCGANMRARLSEKESAVELTN</sequence>
<evidence type="ECO:0008006" key="2">
    <source>
        <dbReference type="Google" id="ProtNLM"/>
    </source>
</evidence>
<proteinExistence type="predicted"/>
<feature type="non-terminal residue" evidence="1">
    <location>
        <position position="1"/>
    </location>
</feature>
<evidence type="ECO:0000313" key="1">
    <source>
        <dbReference type="EMBL" id="KKL53232.1"/>
    </source>
</evidence>
<dbReference type="AlphaFoldDB" id="A0A0F9FQ91"/>
<dbReference type="EMBL" id="LAZR01031618">
    <property type="protein sequence ID" value="KKL53232.1"/>
    <property type="molecule type" value="Genomic_DNA"/>
</dbReference>
<gene>
    <name evidence="1" type="ORF">LCGC14_2277550</name>
</gene>